<name>A0ABT8ERI7_9ACTN</name>
<evidence type="ECO:0000256" key="1">
    <source>
        <dbReference type="ARBA" id="ARBA00000085"/>
    </source>
</evidence>
<protein>
    <recommendedName>
        <fullName evidence="3">histidine kinase</fullName>
        <ecNumber evidence="3">2.7.13.3</ecNumber>
    </recommendedName>
</protein>
<dbReference type="InterPro" id="IPR036641">
    <property type="entry name" value="HPT_dom_sf"/>
</dbReference>
<feature type="modified residue" description="4-aspartylphosphate" evidence="14">
    <location>
        <position position="854"/>
    </location>
</feature>
<dbReference type="SUPFAM" id="SSF55785">
    <property type="entry name" value="PYP-like sensor domain (PAS domain)"/>
    <property type="match status" value="2"/>
</dbReference>
<dbReference type="SUPFAM" id="SSF47384">
    <property type="entry name" value="Homodimeric domain of signal transducing histidine kinase"/>
    <property type="match status" value="1"/>
</dbReference>
<dbReference type="SMART" id="SM00448">
    <property type="entry name" value="REC"/>
    <property type="match status" value="2"/>
</dbReference>
<accession>A0ABT8ERI7</accession>
<keyword evidence="21" id="KW-1185">Reference proteome</keyword>
<keyword evidence="9" id="KW-0067">ATP-binding</keyword>
<dbReference type="Pfam" id="PF13426">
    <property type="entry name" value="PAS_9"/>
    <property type="match status" value="1"/>
</dbReference>
<reference evidence="20" key="1">
    <citation type="submission" date="2023-06" db="EMBL/GenBank/DDBJ databases">
        <title>Draft genome sequence of Nocardioides sp. SOB72.</title>
        <authorList>
            <person name="Zhang G."/>
        </authorList>
    </citation>
    <scope>NUCLEOTIDE SEQUENCE</scope>
    <source>
        <strain evidence="20">SOB72</strain>
    </source>
</reference>
<keyword evidence="7" id="KW-0547">Nucleotide-binding</keyword>
<dbReference type="InterPro" id="IPR003594">
    <property type="entry name" value="HATPase_dom"/>
</dbReference>
<gene>
    <name evidence="20" type="ORF">QWY29_05125</name>
</gene>
<evidence type="ECO:0000256" key="4">
    <source>
        <dbReference type="ARBA" id="ARBA00022475"/>
    </source>
</evidence>
<dbReference type="InterPro" id="IPR004358">
    <property type="entry name" value="Sig_transdc_His_kin-like_C"/>
</dbReference>
<dbReference type="Pfam" id="PF02518">
    <property type="entry name" value="HATPase_c"/>
    <property type="match status" value="1"/>
</dbReference>
<evidence type="ECO:0000256" key="12">
    <source>
        <dbReference type="ARBA" id="ARBA00023136"/>
    </source>
</evidence>
<dbReference type="CDD" id="cd00130">
    <property type="entry name" value="PAS"/>
    <property type="match status" value="2"/>
</dbReference>
<evidence type="ECO:0000256" key="3">
    <source>
        <dbReference type="ARBA" id="ARBA00012438"/>
    </source>
</evidence>
<keyword evidence="8" id="KW-0418">Kinase</keyword>
<dbReference type="PROSITE" id="PS50110">
    <property type="entry name" value="RESPONSE_REGULATORY"/>
    <property type="match status" value="2"/>
</dbReference>
<dbReference type="SMART" id="SM00388">
    <property type="entry name" value="HisKA"/>
    <property type="match status" value="1"/>
</dbReference>
<feature type="domain" description="PAS" evidence="18">
    <location>
        <begin position="129"/>
        <end position="201"/>
    </location>
</feature>
<dbReference type="InterPro" id="IPR001789">
    <property type="entry name" value="Sig_transdc_resp-reg_receiver"/>
</dbReference>
<comment type="subcellular location">
    <subcellularLocation>
        <location evidence="2">Cell membrane</location>
        <topology evidence="2">Multi-pass membrane protein</topology>
    </subcellularLocation>
</comment>
<dbReference type="Proteomes" id="UP001168537">
    <property type="component" value="Unassembled WGS sequence"/>
</dbReference>
<evidence type="ECO:0000256" key="10">
    <source>
        <dbReference type="ARBA" id="ARBA00022989"/>
    </source>
</evidence>
<evidence type="ECO:0000256" key="11">
    <source>
        <dbReference type="ARBA" id="ARBA00023012"/>
    </source>
</evidence>
<dbReference type="PRINTS" id="PR00344">
    <property type="entry name" value="BCTRLSENSOR"/>
</dbReference>
<comment type="catalytic activity">
    <reaction evidence="1">
        <text>ATP + protein L-histidine = ADP + protein N-phospho-L-histidine.</text>
        <dbReference type="EC" id="2.7.13.3"/>
    </reaction>
</comment>
<dbReference type="Gene3D" id="1.20.120.160">
    <property type="entry name" value="HPT domain"/>
    <property type="match status" value="1"/>
</dbReference>
<feature type="modified residue" description="4-aspartylphosphate" evidence="14">
    <location>
        <position position="716"/>
    </location>
</feature>
<proteinExistence type="predicted"/>
<dbReference type="InterPro" id="IPR003661">
    <property type="entry name" value="HisK_dim/P_dom"/>
</dbReference>
<dbReference type="InterPro" id="IPR011006">
    <property type="entry name" value="CheY-like_superfamily"/>
</dbReference>
<dbReference type="NCBIfam" id="TIGR00229">
    <property type="entry name" value="sensory_box"/>
    <property type="match status" value="1"/>
</dbReference>
<evidence type="ECO:0000256" key="15">
    <source>
        <dbReference type="SAM" id="MobiDB-lite"/>
    </source>
</evidence>
<evidence type="ECO:0000259" key="18">
    <source>
        <dbReference type="PROSITE" id="PS50112"/>
    </source>
</evidence>
<dbReference type="Gene3D" id="3.30.450.20">
    <property type="entry name" value="PAS domain"/>
    <property type="match status" value="2"/>
</dbReference>
<dbReference type="PANTHER" id="PTHR45339:SF1">
    <property type="entry name" value="HYBRID SIGNAL TRANSDUCTION HISTIDINE KINASE J"/>
    <property type="match status" value="1"/>
</dbReference>
<feature type="domain" description="Response regulatory" evidence="17">
    <location>
        <begin position="662"/>
        <end position="782"/>
    </location>
</feature>
<dbReference type="SUPFAM" id="SSF47226">
    <property type="entry name" value="Histidine-containing phosphotransfer domain, HPT domain"/>
    <property type="match status" value="1"/>
</dbReference>
<dbReference type="InterPro" id="IPR005467">
    <property type="entry name" value="His_kinase_dom"/>
</dbReference>
<dbReference type="Gene3D" id="2.10.70.100">
    <property type="match status" value="1"/>
</dbReference>
<dbReference type="PROSITE" id="PS50894">
    <property type="entry name" value="HPT"/>
    <property type="match status" value="1"/>
</dbReference>
<dbReference type="CDD" id="cd16922">
    <property type="entry name" value="HATPase_EvgS-ArcB-TorS-like"/>
    <property type="match status" value="1"/>
</dbReference>
<dbReference type="InterPro" id="IPR036890">
    <property type="entry name" value="HATPase_C_sf"/>
</dbReference>
<comment type="caution">
    <text evidence="20">The sequence shown here is derived from an EMBL/GenBank/DDBJ whole genome shotgun (WGS) entry which is preliminary data.</text>
</comment>
<keyword evidence="4" id="KW-1003">Cell membrane</keyword>
<evidence type="ECO:0000259" key="19">
    <source>
        <dbReference type="PROSITE" id="PS50894"/>
    </source>
</evidence>
<feature type="domain" description="Histidine kinase" evidence="16">
    <location>
        <begin position="417"/>
        <end position="638"/>
    </location>
</feature>
<dbReference type="Pfam" id="PF00072">
    <property type="entry name" value="Response_reg"/>
    <property type="match status" value="2"/>
</dbReference>
<dbReference type="Gene3D" id="3.40.50.2300">
    <property type="match status" value="2"/>
</dbReference>
<keyword evidence="8" id="KW-0808">Transferase</keyword>
<dbReference type="SUPFAM" id="SSF55781">
    <property type="entry name" value="GAF domain-like"/>
    <property type="match status" value="1"/>
</dbReference>
<dbReference type="Pfam" id="PF08447">
    <property type="entry name" value="PAS_3"/>
    <property type="match status" value="1"/>
</dbReference>
<feature type="domain" description="PAS" evidence="18">
    <location>
        <begin position="8"/>
        <end position="66"/>
    </location>
</feature>
<dbReference type="PANTHER" id="PTHR45339">
    <property type="entry name" value="HYBRID SIGNAL TRANSDUCTION HISTIDINE KINASE J"/>
    <property type="match status" value="1"/>
</dbReference>
<dbReference type="Gene3D" id="3.30.565.10">
    <property type="entry name" value="Histidine kinase-like ATPase, C-terminal domain"/>
    <property type="match status" value="1"/>
</dbReference>
<keyword evidence="12" id="KW-0472">Membrane</keyword>
<keyword evidence="10" id="KW-1133">Transmembrane helix</keyword>
<evidence type="ECO:0000259" key="16">
    <source>
        <dbReference type="PROSITE" id="PS50109"/>
    </source>
</evidence>
<feature type="modified residue" description="Phosphohistidine" evidence="13">
    <location>
        <position position="1007"/>
    </location>
</feature>
<dbReference type="PROSITE" id="PS50112">
    <property type="entry name" value="PAS"/>
    <property type="match status" value="2"/>
</dbReference>
<dbReference type="EMBL" id="JAUHJR010000002">
    <property type="protein sequence ID" value="MDN4160727.1"/>
    <property type="molecule type" value="Genomic_DNA"/>
</dbReference>
<feature type="domain" description="HPt" evidence="19">
    <location>
        <begin position="961"/>
        <end position="1064"/>
    </location>
</feature>
<dbReference type="InterPro" id="IPR035965">
    <property type="entry name" value="PAS-like_dom_sf"/>
</dbReference>
<evidence type="ECO:0000256" key="5">
    <source>
        <dbReference type="ARBA" id="ARBA00022553"/>
    </source>
</evidence>
<dbReference type="PROSITE" id="PS50109">
    <property type="entry name" value="HIS_KIN"/>
    <property type="match status" value="1"/>
</dbReference>
<dbReference type="InterPro" id="IPR036097">
    <property type="entry name" value="HisK_dim/P_sf"/>
</dbReference>
<keyword evidence="6" id="KW-0812">Transmembrane</keyword>
<evidence type="ECO:0000256" key="9">
    <source>
        <dbReference type="ARBA" id="ARBA00022840"/>
    </source>
</evidence>
<dbReference type="CDD" id="cd17546">
    <property type="entry name" value="REC_hyHK_CKI1_RcsC-like"/>
    <property type="match status" value="1"/>
</dbReference>
<dbReference type="EC" id="2.7.13.3" evidence="3"/>
<evidence type="ECO:0000313" key="20">
    <source>
        <dbReference type="EMBL" id="MDN4160727.1"/>
    </source>
</evidence>
<dbReference type="CDD" id="cd00082">
    <property type="entry name" value="HisKA"/>
    <property type="match status" value="1"/>
</dbReference>
<dbReference type="InterPro" id="IPR000014">
    <property type="entry name" value="PAS"/>
</dbReference>
<dbReference type="RefSeq" id="WP_300959616.1">
    <property type="nucleotide sequence ID" value="NZ_JAUHJR010000002.1"/>
</dbReference>
<evidence type="ECO:0000256" key="6">
    <source>
        <dbReference type="ARBA" id="ARBA00022692"/>
    </source>
</evidence>
<dbReference type="SMART" id="SM00387">
    <property type="entry name" value="HATPase_c"/>
    <property type="match status" value="1"/>
</dbReference>
<keyword evidence="11" id="KW-0902">Two-component regulatory system</keyword>
<feature type="region of interest" description="Disordered" evidence="15">
    <location>
        <begin position="925"/>
        <end position="953"/>
    </location>
</feature>
<evidence type="ECO:0000256" key="13">
    <source>
        <dbReference type="PROSITE-ProRule" id="PRU00110"/>
    </source>
</evidence>
<evidence type="ECO:0000256" key="8">
    <source>
        <dbReference type="ARBA" id="ARBA00022777"/>
    </source>
</evidence>
<dbReference type="SMART" id="SM00091">
    <property type="entry name" value="PAS"/>
    <property type="match status" value="2"/>
</dbReference>
<evidence type="ECO:0000259" key="17">
    <source>
        <dbReference type="PROSITE" id="PS50110"/>
    </source>
</evidence>
<evidence type="ECO:0000256" key="7">
    <source>
        <dbReference type="ARBA" id="ARBA00022741"/>
    </source>
</evidence>
<dbReference type="InterPro" id="IPR013655">
    <property type="entry name" value="PAS_fold_3"/>
</dbReference>
<feature type="compositionally biased region" description="Gly residues" evidence="15">
    <location>
        <begin position="932"/>
        <end position="942"/>
    </location>
</feature>
<dbReference type="InterPro" id="IPR008207">
    <property type="entry name" value="Sig_transdc_His_kin_Hpt_dom"/>
</dbReference>
<sequence>MSEAERPPEHLFRFVAETTSDGLCFVDTVGTITFANDAVADAVGRPVAALLGTPVRDLFVVLPPDEPAFTDGVARDNVEVHLARADGAETPALVSSVPLPAELGERWSWLVRVTPYAGRRGLLEQLRARERSLADAQQIARVGSWTWDPQAPVAEWSDQMYRIVGQDPASWSPTLTAFLGLVHPDDREEVATALAAVLEGEESFAFEVRVRRPDGELRWMRGLGRARTSPSGHRVVSGTGQDIHALKQAGLEAAEATRRLRLLQEMAFAANQASTLGEAIDIAARALPDNASGWEAVAAHVVQDGRLVPLMGGAAADLPLVERARRSGAIEVAPAPGDPTTHSTVALPVVADGHGVVGVITLLADEVPPDETSHALLRQVAIQLGLVAEREQHAAELAEARDAAMEASRLKSEFLATMSHEIRTPMNGVIGLTDLLGRTPLDDQQQRLVDGLRDAGQTLMAIINDILDLSKIEAGKLELEIADFDVRSVLHQTAGVCSRPAHEKGLELVVACAPDVPRVLRGDAVRLGQVVSNLASNAVKFTDRGEVVVEASVVARTPADVVLRVSVRDTGVGIDPTGRARLFEAFTQADPSTTRRHGGTGLGLAISQQLVQALGGEITVDSAPGRGSTFSFTARLAHGAGGPTGPATAPGAADDAPLAGRRVLVVDDNATSRAVLVAQLRSWDVDATAVPSASEAMLALRAATREGRRYDVAVVDLLMPDQDGLALASRVRTDPTIARPHLLLLSPDQAVGVPEARADGFEAVLAKPVRDDDLHDTLLTLLGAAGGPVDRPSQASGPSTLGLRVLVVEDNPVNQLVATGILESRGYAVDVASDGLEAVERLRGEHGYAAVLMDCRMPRMDGFEATRAHRRAEAEGRRVPIIAMTASALEGERERCLAAGMDDFLTKPVDPGDLDAVLRRWTGPQATAATDGSGGADGGPDGAGRSRPTGPVLDPARVRMLDELRKDGISFFVRTATSFMGRIDEQVTAIRDAVRAGDANRTFTSSHLVKGSALNLGLSRVAEVTQRMEDHAEAGTTAGMEGLLADLDREVAAAVAALRDAVER</sequence>
<dbReference type="SUPFAM" id="SSF55874">
    <property type="entry name" value="ATPase domain of HSP90 chaperone/DNA topoisomerase II/histidine kinase"/>
    <property type="match status" value="1"/>
</dbReference>
<dbReference type="Pfam" id="PF00512">
    <property type="entry name" value="HisKA"/>
    <property type="match status" value="1"/>
</dbReference>
<organism evidence="20 21">
    <name type="scientific">Nocardioides abyssi</name>
    <dbReference type="NCBI Taxonomy" id="3058370"/>
    <lineage>
        <taxon>Bacteria</taxon>
        <taxon>Bacillati</taxon>
        <taxon>Actinomycetota</taxon>
        <taxon>Actinomycetes</taxon>
        <taxon>Propionibacteriales</taxon>
        <taxon>Nocardioidaceae</taxon>
        <taxon>Nocardioides</taxon>
    </lineage>
</organism>
<evidence type="ECO:0000313" key="21">
    <source>
        <dbReference type="Proteomes" id="UP001168537"/>
    </source>
</evidence>
<dbReference type="Pfam" id="PF01627">
    <property type="entry name" value="Hpt"/>
    <property type="match status" value="1"/>
</dbReference>
<evidence type="ECO:0000256" key="2">
    <source>
        <dbReference type="ARBA" id="ARBA00004651"/>
    </source>
</evidence>
<dbReference type="Gene3D" id="1.10.287.130">
    <property type="match status" value="1"/>
</dbReference>
<feature type="domain" description="Response regulatory" evidence="17">
    <location>
        <begin position="804"/>
        <end position="922"/>
    </location>
</feature>
<dbReference type="SUPFAM" id="SSF52172">
    <property type="entry name" value="CheY-like"/>
    <property type="match status" value="2"/>
</dbReference>
<evidence type="ECO:0000256" key="14">
    <source>
        <dbReference type="PROSITE-ProRule" id="PRU00169"/>
    </source>
</evidence>
<keyword evidence="5 14" id="KW-0597">Phosphoprotein</keyword>